<evidence type="ECO:0000313" key="2">
    <source>
        <dbReference type="Proteomes" id="UP000076154"/>
    </source>
</evidence>
<accession>A0A369JDV7</accession>
<gene>
    <name evidence="1" type="ORF">Hypma_001043</name>
</gene>
<dbReference type="AlphaFoldDB" id="A0A369JDV7"/>
<organism evidence="1 2">
    <name type="scientific">Hypsizygus marmoreus</name>
    <name type="common">White beech mushroom</name>
    <name type="synonym">Agaricus marmoreus</name>
    <dbReference type="NCBI Taxonomy" id="39966"/>
    <lineage>
        <taxon>Eukaryota</taxon>
        <taxon>Fungi</taxon>
        <taxon>Dikarya</taxon>
        <taxon>Basidiomycota</taxon>
        <taxon>Agaricomycotina</taxon>
        <taxon>Agaricomycetes</taxon>
        <taxon>Agaricomycetidae</taxon>
        <taxon>Agaricales</taxon>
        <taxon>Tricholomatineae</taxon>
        <taxon>Lyophyllaceae</taxon>
        <taxon>Hypsizygus</taxon>
    </lineage>
</organism>
<dbReference type="EMBL" id="LUEZ02000110">
    <property type="protein sequence ID" value="RDB17604.1"/>
    <property type="molecule type" value="Genomic_DNA"/>
</dbReference>
<comment type="caution">
    <text evidence="1">The sequence shown here is derived from an EMBL/GenBank/DDBJ whole genome shotgun (WGS) entry which is preliminary data.</text>
</comment>
<protein>
    <submittedName>
        <fullName evidence="1">Uncharacterized protein</fullName>
    </submittedName>
</protein>
<dbReference type="Proteomes" id="UP000076154">
    <property type="component" value="Unassembled WGS sequence"/>
</dbReference>
<sequence length="91" mass="10435">MTRKAKGPAILEDLERELKLTDLGYHRVACRENTDTDREQMSSELRTRTDVGIIQNARVRGGFKSALGFVKQFSTVRAWNRRKAEHKGFPS</sequence>
<proteinExistence type="predicted"/>
<evidence type="ECO:0000313" key="1">
    <source>
        <dbReference type="EMBL" id="RDB17604.1"/>
    </source>
</evidence>
<dbReference type="InParanoid" id="A0A369JDV7"/>
<name>A0A369JDV7_HYPMA</name>
<keyword evidence="2" id="KW-1185">Reference proteome</keyword>
<reference evidence="1" key="1">
    <citation type="submission" date="2018-04" db="EMBL/GenBank/DDBJ databases">
        <title>Whole genome sequencing of Hypsizygus marmoreus.</title>
        <authorList>
            <person name="Choi I.-G."/>
            <person name="Min B."/>
            <person name="Kim J.-G."/>
            <person name="Kim S."/>
            <person name="Oh Y.-L."/>
            <person name="Kong W.-S."/>
            <person name="Park H."/>
            <person name="Jeong J."/>
            <person name="Song E.-S."/>
        </authorList>
    </citation>
    <scope>NUCLEOTIDE SEQUENCE [LARGE SCALE GENOMIC DNA]</scope>
    <source>
        <strain evidence="1">51987-8</strain>
    </source>
</reference>